<feature type="transmembrane region" description="Helical" evidence="7">
    <location>
        <begin position="45"/>
        <end position="63"/>
    </location>
</feature>
<reference evidence="10" key="1">
    <citation type="submission" date="2021-04" db="EMBL/GenBank/DDBJ databases">
        <authorList>
            <person name="Hartkoorn R.C."/>
            <person name="Beaudoing E."/>
            <person name="Hot D."/>
        </authorList>
    </citation>
    <scope>NUCLEOTIDE SEQUENCE</scope>
    <source>
        <strain evidence="10">NRRL B-16292</strain>
    </source>
</reference>
<dbReference type="Pfam" id="PF09335">
    <property type="entry name" value="VTT_dom"/>
    <property type="match status" value="1"/>
</dbReference>
<proteinExistence type="inferred from homology"/>
<feature type="transmembrane region" description="Helical" evidence="7">
    <location>
        <begin position="185"/>
        <end position="205"/>
    </location>
</feature>
<evidence type="ECO:0000256" key="4">
    <source>
        <dbReference type="ARBA" id="ARBA00022692"/>
    </source>
</evidence>
<dbReference type="PANTHER" id="PTHR12677:SF59">
    <property type="entry name" value="GOLGI APPARATUS MEMBRANE PROTEIN TVP38-RELATED"/>
    <property type="match status" value="1"/>
</dbReference>
<feature type="domain" description="VTT" evidence="9">
    <location>
        <begin position="63"/>
        <end position="177"/>
    </location>
</feature>
<name>A0ABY5VSV1_9ACTN</name>
<feature type="transmembrane region" description="Helical" evidence="7">
    <location>
        <begin position="75"/>
        <end position="104"/>
    </location>
</feature>
<accession>A0ABY5VSV1</accession>
<comment type="subcellular location">
    <subcellularLocation>
        <location evidence="1 7">Cell membrane</location>
        <topology evidence="1 7">Multi-pass membrane protein</topology>
    </subcellularLocation>
</comment>
<evidence type="ECO:0000256" key="8">
    <source>
        <dbReference type="SAM" id="MobiDB-lite"/>
    </source>
</evidence>
<feature type="region of interest" description="Disordered" evidence="8">
    <location>
        <begin position="210"/>
        <end position="229"/>
    </location>
</feature>
<evidence type="ECO:0000256" key="6">
    <source>
        <dbReference type="ARBA" id="ARBA00023136"/>
    </source>
</evidence>
<comment type="similarity">
    <text evidence="2 7">Belongs to the TVP38/TMEM64 family.</text>
</comment>
<reference evidence="10" key="2">
    <citation type="submission" date="2022-09" db="EMBL/GenBank/DDBJ databases">
        <title>Biosynthetic gene clusters of Dactylosporangioum fulvum.</title>
        <authorList>
            <person name="Caradec T."/>
        </authorList>
    </citation>
    <scope>NUCLEOTIDE SEQUENCE</scope>
    <source>
        <strain evidence="10">NRRL B-16292</strain>
    </source>
</reference>
<evidence type="ECO:0000256" key="3">
    <source>
        <dbReference type="ARBA" id="ARBA00022475"/>
    </source>
</evidence>
<dbReference type="Proteomes" id="UP001059617">
    <property type="component" value="Chromosome"/>
</dbReference>
<keyword evidence="11" id="KW-1185">Reference proteome</keyword>
<evidence type="ECO:0000256" key="1">
    <source>
        <dbReference type="ARBA" id="ARBA00004651"/>
    </source>
</evidence>
<dbReference type="PANTHER" id="PTHR12677">
    <property type="entry name" value="GOLGI APPARATUS MEMBRANE PROTEIN TVP38-RELATED"/>
    <property type="match status" value="1"/>
</dbReference>
<dbReference type="RefSeq" id="WP_259856327.1">
    <property type="nucleotide sequence ID" value="NZ_BAAAST010000198.1"/>
</dbReference>
<keyword evidence="4 7" id="KW-0812">Transmembrane</keyword>
<evidence type="ECO:0000313" key="10">
    <source>
        <dbReference type="EMBL" id="UWP78896.1"/>
    </source>
</evidence>
<evidence type="ECO:0000313" key="11">
    <source>
        <dbReference type="Proteomes" id="UP001059617"/>
    </source>
</evidence>
<evidence type="ECO:0000256" key="5">
    <source>
        <dbReference type="ARBA" id="ARBA00022989"/>
    </source>
</evidence>
<dbReference type="InterPro" id="IPR015414">
    <property type="entry name" value="TMEM64"/>
</dbReference>
<evidence type="ECO:0000259" key="9">
    <source>
        <dbReference type="Pfam" id="PF09335"/>
    </source>
</evidence>
<feature type="compositionally biased region" description="Basic and acidic residues" evidence="8">
    <location>
        <begin position="211"/>
        <end position="229"/>
    </location>
</feature>
<dbReference type="EMBL" id="CP073720">
    <property type="protein sequence ID" value="UWP78896.1"/>
    <property type="molecule type" value="Genomic_DNA"/>
</dbReference>
<sequence length="229" mass="22924">MHRPSPTAVRFVALIGFVAALAVLGGTVLVPRADAIIAAVRDAGVVAPVLAVTATAVLMVALVPRSLLAVAAGALFGAVAGAAYVLAGAVLAGVAAFTAARVLGRDFTVAHPRLRRADAWLDRGGLLAVAALRLLPVAPFGLVSYAPGVTALRFPVYVAGTVLGMVPSTVVYAVLGAGATRPGSAAFLLSGLVALLMAAATTIGARRAGLRRRDTGPVPEARTEPSRPG</sequence>
<feature type="transmembrane region" description="Helical" evidence="7">
    <location>
        <begin position="124"/>
        <end position="145"/>
    </location>
</feature>
<protein>
    <recommendedName>
        <fullName evidence="7">TVP38/TMEM64 family membrane protein</fullName>
    </recommendedName>
</protein>
<feature type="transmembrane region" description="Helical" evidence="7">
    <location>
        <begin position="157"/>
        <end position="179"/>
    </location>
</feature>
<keyword evidence="3 7" id="KW-1003">Cell membrane</keyword>
<keyword evidence="6 7" id="KW-0472">Membrane</keyword>
<organism evidence="10 11">
    <name type="scientific">Dactylosporangium fulvum</name>
    <dbReference type="NCBI Taxonomy" id="53359"/>
    <lineage>
        <taxon>Bacteria</taxon>
        <taxon>Bacillati</taxon>
        <taxon>Actinomycetota</taxon>
        <taxon>Actinomycetes</taxon>
        <taxon>Micromonosporales</taxon>
        <taxon>Micromonosporaceae</taxon>
        <taxon>Dactylosporangium</taxon>
    </lineage>
</organism>
<dbReference type="InterPro" id="IPR032816">
    <property type="entry name" value="VTT_dom"/>
</dbReference>
<evidence type="ECO:0000256" key="2">
    <source>
        <dbReference type="ARBA" id="ARBA00008640"/>
    </source>
</evidence>
<evidence type="ECO:0000256" key="7">
    <source>
        <dbReference type="RuleBase" id="RU366058"/>
    </source>
</evidence>
<keyword evidence="5 7" id="KW-1133">Transmembrane helix</keyword>
<gene>
    <name evidence="10" type="ORF">Dfulv_27405</name>
</gene>